<gene>
    <name evidence="1" type="ORF">IV60_GL001408</name>
</gene>
<sequence length="295" mass="31325">MPAETGLTVKTDIAPEISIDYVNRFTQGIQELQKVLGITNLIPVAQGGTIKTYKFMKDVKSGVVAEGDTIPASNIKRQLDQTIELPLNKYRRVTSAEAIQLRGRNRAINEADAQLIGTIQNGIRNDLIASVSTTTAAAKNGKTLQATMANLWASLTAKFEGYDGFDTDAANPFVFFVNPLDVADYLGVATVTTQNASGITYLKDFLGLGTAITSSKVKTGTLFGTAAMNLNLAYIPANGSDLASTFGLTSDKTGFVGITHNIDTKTATCDTLVMSGVKIFPEITDGVVKAEIKAA</sequence>
<dbReference type="RefSeq" id="WP_003149967.1">
    <property type="nucleotide sequence ID" value="NZ_CAUPIQ010000005.1"/>
</dbReference>
<dbReference type="GeneID" id="84904893"/>
<dbReference type="Proteomes" id="UP000051927">
    <property type="component" value="Unassembled WGS sequence"/>
</dbReference>
<organism evidence="1 2">
    <name type="scientific">Lancefieldella rimae</name>
    <dbReference type="NCBI Taxonomy" id="1383"/>
    <lineage>
        <taxon>Bacteria</taxon>
        <taxon>Bacillati</taxon>
        <taxon>Actinomycetota</taxon>
        <taxon>Coriobacteriia</taxon>
        <taxon>Coriobacteriales</taxon>
        <taxon>Atopobiaceae</taxon>
        <taxon>Lancefieldella</taxon>
    </lineage>
</organism>
<accession>A0ABR5PYH2</accession>
<evidence type="ECO:0000313" key="1">
    <source>
        <dbReference type="EMBL" id="KRO01537.1"/>
    </source>
</evidence>
<proteinExistence type="predicted"/>
<name>A0ABR5PYH2_9ACTN</name>
<keyword evidence="2" id="KW-1185">Reference proteome</keyword>
<evidence type="ECO:0000313" key="2">
    <source>
        <dbReference type="Proteomes" id="UP000051927"/>
    </source>
</evidence>
<protein>
    <submittedName>
        <fullName evidence="1">Phage protein</fullName>
    </submittedName>
</protein>
<comment type="caution">
    <text evidence="1">The sequence shown here is derived from an EMBL/GenBank/DDBJ whole genome shotgun (WGS) entry which is preliminary data.</text>
</comment>
<reference evidence="1 2" key="1">
    <citation type="journal article" date="2015" name="Genome Announc.">
        <title>Expanding the biotechnology potential of lactobacilli through comparative genomics of 213 strains and associated genera.</title>
        <authorList>
            <person name="Sun Z."/>
            <person name="Harris H.M."/>
            <person name="McCann A."/>
            <person name="Guo C."/>
            <person name="Argimon S."/>
            <person name="Zhang W."/>
            <person name="Yang X."/>
            <person name="Jeffery I.B."/>
            <person name="Cooney J.C."/>
            <person name="Kagawa T.F."/>
            <person name="Liu W."/>
            <person name="Song Y."/>
            <person name="Salvetti E."/>
            <person name="Wrobel A."/>
            <person name="Rasinkangas P."/>
            <person name="Parkhill J."/>
            <person name="Rea M.C."/>
            <person name="O'Sullivan O."/>
            <person name="Ritari J."/>
            <person name="Douillard F.P."/>
            <person name="Paul Ross R."/>
            <person name="Yang R."/>
            <person name="Briner A.E."/>
            <person name="Felis G.E."/>
            <person name="de Vos W.M."/>
            <person name="Barrangou R."/>
            <person name="Klaenhammer T.R."/>
            <person name="Caufield P.W."/>
            <person name="Cui Y."/>
            <person name="Zhang H."/>
            <person name="O'Toole P.W."/>
        </authorList>
    </citation>
    <scope>NUCLEOTIDE SEQUENCE [LARGE SCALE GENOMIC DNA]</scope>
    <source>
        <strain evidence="1 2">DSM 7090</strain>
    </source>
</reference>
<dbReference type="EMBL" id="JQCP01000004">
    <property type="protein sequence ID" value="KRO01537.1"/>
    <property type="molecule type" value="Genomic_DNA"/>
</dbReference>